<dbReference type="Proteomes" id="UP000595437">
    <property type="component" value="Chromosome 10"/>
</dbReference>
<feature type="non-terminal residue" evidence="2">
    <location>
        <position position="116"/>
    </location>
</feature>
<evidence type="ECO:0000256" key="1">
    <source>
        <dbReference type="SAM" id="Phobius"/>
    </source>
</evidence>
<feature type="non-terminal residue" evidence="2">
    <location>
        <position position="1"/>
    </location>
</feature>
<keyword evidence="1" id="KW-0812">Transmembrane</keyword>
<dbReference type="EMBL" id="CP045899">
    <property type="protein sequence ID" value="QQP41323.1"/>
    <property type="molecule type" value="Genomic_DNA"/>
</dbReference>
<feature type="transmembrane region" description="Helical" evidence="1">
    <location>
        <begin position="37"/>
        <end position="56"/>
    </location>
</feature>
<reference evidence="3" key="1">
    <citation type="submission" date="2021-01" db="EMBL/GenBank/DDBJ databases">
        <title>Caligus Genome Assembly.</title>
        <authorList>
            <person name="Gallardo-Escarate C."/>
        </authorList>
    </citation>
    <scope>NUCLEOTIDE SEQUENCE [LARGE SCALE GENOMIC DNA]</scope>
</reference>
<name>A0A7T8H0Q2_CALRO</name>
<evidence type="ECO:0000313" key="2">
    <source>
        <dbReference type="EMBL" id="QQP41323.1"/>
    </source>
</evidence>
<keyword evidence="1" id="KW-0472">Membrane</keyword>
<evidence type="ECO:0000313" key="3">
    <source>
        <dbReference type="Proteomes" id="UP000595437"/>
    </source>
</evidence>
<gene>
    <name evidence="2" type="ORF">FKW44_015650</name>
</gene>
<sequence>QCHSSASEGGKLHMLKEKWSCMEVPEKEAAALNLSNVGGVFVVLLGGLGVACIVAMSRYKESAPLLPGQLSTCTTNSTLNTLSRPQVTHLDLAAHAPCENGALSPLNEGFLTTSLS</sequence>
<dbReference type="AlphaFoldDB" id="A0A7T8H0Q2"/>
<keyword evidence="3" id="KW-1185">Reference proteome</keyword>
<organism evidence="2 3">
    <name type="scientific">Caligus rogercresseyi</name>
    <name type="common">Sea louse</name>
    <dbReference type="NCBI Taxonomy" id="217165"/>
    <lineage>
        <taxon>Eukaryota</taxon>
        <taxon>Metazoa</taxon>
        <taxon>Ecdysozoa</taxon>
        <taxon>Arthropoda</taxon>
        <taxon>Crustacea</taxon>
        <taxon>Multicrustacea</taxon>
        <taxon>Hexanauplia</taxon>
        <taxon>Copepoda</taxon>
        <taxon>Siphonostomatoida</taxon>
        <taxon>Caligidae</taxon>
        <taxon>Caligus</taxon>
    </lineage>
</organism>
<proteinExistence type="predicted"/>
<accession>A0A7T8H0Q2</accession>
<keyword evidence="1" id="KW-1133">Transmembrane helix</keyword>
<protein>
    <submittedName>
        <fullName evidence="2">Uncharacterized protein</fullName>
    </submittedName>
</protein>